<protein>
    <submittedName>
        <fullName evidence="2">VOC family protein</fullName>
    </submittedName>
</protein>
<evidence type="ECO:0000313" key="3">
    <source>
        <dbReference type="Proteomes" id="UP001165296"/>
    </source>
</evidence>
<dbReference type="SUPFAM" id="SSF54593">
    <property type="entry name" value="Glyoxalase/Bleomycin resistance protein/Dihydroxybiphenyl dioxygenase"/>
    <property type="match status" value="1"/>
</dbReference>
<organism evidence="2 3">
    <name type="scientific">Hymenobacter lucidus</name>
    <dbReference type="NCBI Taxonomy" id="2880930"/>
    <lineage>
        <taxon>Bacteria</taxon>
        <taxon>Pseudomonadati</taxon>
        <taxon>Bacteroidota</taxon>
        <taxon>Cytophagia</taxon>
        <taxon>Cytophagales</taxon>
        <taxon>Hymenobacteraceae</taxon>
        <taxon>Hymenobacter</taxon>
    </lineage>
</organism>
<dbReference type="InterPro" id="IPR029068">
    <property type="entry name" value="Glyas_Bleomycin-R_OHBP_Dase"/>
</dbReference>
<feature type="domain" description="PhnB-like" evidence="1">
    <location>
        <begin position="6"/>
        <end position="132"/>
    </location>
</feature>
<comment type="caution">
    <text evidence="2">The sequence shown here is derived from an EMBL/GenBank/DDBJ whole genome shotgun (WGS) entry which is preliminary data.</text>
</comment>
<dbReference type="EMBL" id="JAJADR010000001">
    <property type="protein sequence ID" value="MCB2406847.1"/>
    <property type="molecule type" value="Genomic_DNA"/>
</dbReference>
<dbReference type="RefSeq" id="WP_226171497.1">
    <property type="nucleotide sequence ID" value="NZ_JAJADR010000001.1"/>
</dbReference>
<evidence type="ECO:0000313" key="2">
    <source>
        <dbReference type="EMBL" id="MCB2406847.1"/>
    </source>
</evidence>
<dbReference type="InterPro" id="IPR028973">
    <property type="entry name" value="PhnB-like"/>
</dbReference>
<dbReference type="CDD" id="cd06588">
    <property type="entry name" value="PhnB_like"/>
    <property type="match status" value="1"/>
</dbReference>
<dbReference type="PANTHER" id="PTHR33990:SF1">
    <property type="entry name" value="PROTEIN YJDN"/>
    <property type="match status" value="1"/>
</dbReference>
<name>A0ABS8APC3_9BACT</name>
<keyword evidence="3" id="KW-1185">Reference proteome</keyword>
<dbReference type="PANTHER" id="PTHR33990">
    <property type="entry name" value="PROTEIN YJDN-RELATED"/>
    <property type="match status" value="1"/>
</dbReference>
<dbReference type="Pfam" id="PF06983">
    <property type="entry name" value="3-dmu-9_3-mt"/>
    <property type="match status" value="1"/>
</dbReference>
<proteinExistence type="predicted"/>
<gene>
    <name evidence="2" type="ORF">LGH74_02555</name>
</gene>
<accession>A0ABS8APC3</accession>
<sequence>MNTPYLVPYLTFDGNCREAMSFYQQCLGGELMIQPFADTPAAEYLPANATADSVLHASLTNGDLLLFGSDSGGQQVTAGNSVSISINCGSETQIADWFEKLSAGGNVTMPLGDTFWGATFGMFTDRFGIAWMLNYDKVPVEQPV</sequence>
<reference evidence="2" key="1">
    <citation type="submission" date="2021-10" db="EMBL/GenBank/DDBJ databases">
        <authorList>
            <person name="Dean J.D."/>
            <person name="Kim M.K."/>
            <person name="Newey C.N."/>
            <person name="Stoker T.S."/>
            <person name="Thompson D.W."/>
            <person name="Grose J.H."/>
        </authorList>
    </citation>
    <scope>NUCLEOTIDE SEQUENCE</scope>
    <source>
        <strain evidence="2">BT178</strain>
    </source>
</reference>
<evidence type="ECO:0000259" key="1">
    <source>
        <dbReference type="Pfam" id="PF06983"/>
    </source>
</evidence>
<dbReference type="Gene3D" id="3.10.180.10">
    <property type="entry name" value="2,3-Dihydroxybiphenyl 1,2-Dioxygenase, domain 1"/>
    <property type="match status" value="1"/>
</dbReference>
<dbReference type="Proteomes" id="UP001165296">
    <property type="component" value="Unassembled WGS sequence"/>
</dbReference>